<keyword evidence="3" id="KW-1185">Reference proteome</keyword>
<dbReference type="AlphaFoldDB" id="A0A222FLD0"/>
<reference evidence="2 3" key="1">
    <citation type="submission" date="2017-07" db="EMBL/GenBank/DDBJ databases">
        <title>Annotated genome sequence of Bacterioplanes sanyensis isolated from Red Sea.</title>
        <authorList>
            <person name="Rehman Z.U."/>
        </authorList>
    </citation>
    <scope>NUCLEOTIDE SEQUENCE [LARGE SCALE GENOMIC DNA]</scope>
    <source>
        <strain evidence="2 3">NV9</strain>
    </source>
</reference>
<protein>
    <recommendedName>
        <fullName evidence="1">RNA polymerase recycling bacterial C-terminal domain-containing protein</fullName>
    </recommendedName>
</protein>
<gene>
    <name evidence="2" type="ORF">CHH28_14555</name>
</gene>
<dbReference type="Pfam" id="PF12137">
    <property type="entry name" value="RapA_C"/>
    <property type="match status" value="1"/>
</dbReference>
<evidence type="ECO:0000259" key="1">
    <source>
        <dbReference type="Pfam" id="PF12137"/>
    </source>
</evidence>
<proteinExistence type="predicted"/>
<organism evidence="2 3">
    <name type="scientific">Bacterioplanes sanyensis</name>
    <dbReference type="NCBI Taxonomy" id="1249553"/>
    <lineage>
        <taxon>Bacteria</taxon>
        <taxon>Pseudomonadati</taxon>
        <taxon>Pseudomonadota</taxon>
        <taxon>Gammaproteobacteria</taxon>
        <taxon>Oceanospirillales</taxon>
        <taxon>Oceanospirillaceae</taxon>
        <taxon>Bacterioplanes</taxon>
    </lineage>
</organism>
<feature type="domain" description="RNA polymerase recycling bacterial C-terminal" evidence="1">
    <location>
        <begin position="2"/>
        <end position="203"/>
    </location>
</feature>
<evidence type="ECO:0000313" key="2">
    <source>
        <dbReference type="EMBL" id="ASP39818.1"/>
    </source>
</evidence>
<dbReference type="Proteomes" id="UP000202440">
    <property type="component" value="Chromosome"/>
</dbReference>
<dbReference type="GO" id="GO:0016817">
    <property type="term" value="F:hydrolase activity, acting on acid anhydrides"/>
    <property type="evidence" value="ECO:0007669"/>
    <property type="project" value="InterPro"/>
</dbReference>
<sequence>MATSSRDVALARDDVQFLSWEHPFIDQALELILTSPAGNAAVGYIEDHPHDTGDVFLQLQFTASCPAPRALQVERYLPPNAMHLMMTPTGDLKVNEPEALPGFALPLKRATARGLVEQRAQEIQPLLYKLEKMGAAQLGKMVSVAKRKAEEAYQDRIARLGSLAQHNANISPAMLENVRQERDAVLAAIDESQLLLDSVRLVFCG</sequence>
<name>A0A222FLD0_9GAMM</name>
<accession>A0A222FLD0</accession>
<dbReference type="InterPro" id="IPR022737">
    <property type="entry name" value="RapA_C"/>
</dbReference>
<dbReference type="Gene3D" id="3.30.360.80">
    <property type="match status" value="1"/>
</dbReference>
<dbReference type="Gene3D" id="6.10.140.1500">
    <property type="match status" value="1"/>
</dbReference>
<dbReference type="EMBL" id="CP022530">
    <property type="protein sequence ID" value="ASP39818.1"/>
    <property type="molecule type" value="Genomic_DNA"/>
</dbReference>
<evidence type="ECO:0000313" key="3">
    <source>
        <dbReference type="Proteomes" id="UP000202440"/>
    </source>
</evidence>
<dbReference type="KEGG" id="bsan:CHH28_14555"/>